<evidence type="ECO:0000256" key="7">
    <source>
        <dbReference type="SAM" id="Phobius"/>
    </source>
</evidence>
<feature type="transmembrane region" description="Helical" evidence="7">
    <location>
        <begin position="841"/>
        <end position="863"/>
    </location>
</feature>
<keyword evidence="2 7" id="KW-0812">Transmembrane</keyword>
<sequence>MLSNVDVEKNDFKISIIPQEENEESSFHNPSNFDNSKPPHNGKEITELIVSPDSSYIVTFSSDDSSIAGWPVYENEFGELNYDTECKSENIMQILQMSNNRNVLIKVSKPTLFQKSTYKIIELNPNGKNNIYFVNGNPNIDKGTFVAGTNDLFMVFGVEAVAHLYSNSTGEWKIKKTFKLEILKSNYSISRHNILRLGYFITPEKLFITYGGCNILSQWDIATMTFEKQYFLNVEFDNLHPSNAVKSSLQNNPIIVEQQILFNESKTLMAIYGFSTYNVEHQVVIYSTRSCIRILSAIMDYEAYSVLRLNFFGTNKFDEGLLVRERGIFFVEPSYGFYDLKSDDDANDAHIDIGQLFIHQPDNSNVEAILNKNYNNSVVCCSNGKIIHYDIDKNQLDKCQEDLKLQYRSRPSRIYLLKKIKELFKSIKEKKFSFTQKSYIVHKTNIRWKVFHYSGTGSTHIIAYEGKKKLSDYKFFEPRTGYIYACRPVYNGDLIMITKRGIKIFTFHTNNKKIQMCYFWDNDGWNESWKRSEQLTSDFNLAENNENKEERFFGESAEKELSEMDLLPPLNLERILDEYETSYVSDHERRFIFKELLANYLEDVTTLAEIGEEVLKIAIKKNKGNIVDLVYELVMDYIKKDSGIYMSLLSIITTSLSQLQEHYPEIVKNYMSRTSLILDHDCVEITVSELPPFFGFARDQQIFENNNFYKIYSKIKTFYCNIHDVISSLFSLFGKKSRHKIQNYGRPAVILVVPLPKFASYNTQYNFLKDFIIPESNGFIEQEYHDLYKRWNGEALLHFKWHTFGKYYYYTLWAIFTVFLLIYAIAFTLSENILPENDKRLLLIMVILFGAHQLIVEIRQFIWRPHYYFKDVWNLFDLGACFFPIATSIYWIHFGYNPPKWTISFSILLLYFKFTLFLRIFESYGRYFAIIIGVAYRVFSFLMILFIIIISFAHAFYIILRTQDNLDDSSLNHPTVNNDPNNPWNLADQYYATNPDGTLNPNSNPAFVKQPDENTNMFAWPQTALLAMYILLTGDSSPLQSWTYIKEPFMALLAVLFSFFTVIYLMNLFIGLLSNVIEDYNDRVSYLVQKAKILAEIELFYLLPPQRRWRTWFPDWIYYEAPVDDVRKKIRNIDDHEEDSEFPPIICTKLRNLLDLPKPTDEKDLSNQINIIQDFLEKEFHEFKNEFKH</sequence>
<evidence type="ECO:0000256" key="4">
    <source>
        <dbReference type="ARBA" id="ARBA00022989"/>
    </source>
</evidence>
<accession>A0A397S4Q1</accession>
<dbReference type="PANTHER" id="PTHR10582:SF2">
    <property type="entry name" value="INACTIVE"/>
    <property type="match status" value="1"/>
</dbReference>
<keyword evidence="3" id="KW-0677">Repeat</keyword>
<feature type="transmembrane region" description="Helical" evidence="7">
    <location>
        <begin position="1049"/>
        <end position="1073"/>
    </location>
</feature>
<evidence type="ECO:0000256" key="2">
    <source>
        <dbReference type="ARBA" id="ARBA00022692"/>
    </source>
</evidence>
<dbReference type="GO" id="GO:0005886">
    <property type="term" value="C:plasma membrane"/>
    <property type="evidence" value="ECO:0007669"/>
    <property type="project" value="TreeGrafter"/>
</dbReference>
<evidence type="ECO:0000313" key="11">
    <source>
        <dbReference type="Proteomes" id="UP000265703"/>
    </source>
</evidence>
<keyword evidence="4 7" id="KW-1133">Transmembrane helix</keyword>
<dbReference type="STRING" id="658196.A0A397S4Q1"/>
<feature type="transmembrane region" description="Helical" evidence="7">
    <location>
        <begin position="807"/>
        <end position="829"/>
    </location>
</feature>
<dbReference type="GO" id="GO:0098703">
    <property type="term" value="P:calcium ion import across plasma membrane"/>
    <property type="evidence" value="ECO:0007669"/>
    <property type="project" value="TreeGrafter"/>
</dbReference>
<evidence type="ECO:0000256" key="3">
    <source>
        <dbReference type="ARBA" id="ARBA00022737"/>
    </source>
</evidence>
<dbReference type="InterPro" id="IPR024862">
    <property type="entry name" value="TRPV"/>
</dbReference>
<protein>
    <recommendedName>
        <fullName evidence="8">Ion transport domain-containing protein</fullName>
    </recommendedName>
</protein>
<evidence type="ECO:0000259" key="8">
    <source>
        <dbReference type="Pfam" id="PF00520"/>
    </source>
</evidence>
<dbReference type="EMBL" id="QKYT01001366">
    <property type="protein sequence ID" value="RIA79325.1"/>
    <property type="molecule type" value="Genomic_DNA"/>
</dbReference>
<evidence type="ECO:0000313" key="10">
    <source>
        <dbReference type="EMBL" id="RIA90511.1"/>
    </source>
</evidence>
<comment type="caution">
    <text evidence="9">The sequence shown here is derived from an EMBL/GenBank/DDBJ whole genome shotgun (WGS) entry which is preliminary data.</text>
</comment>
<dbReference type="OrthoDB" id="2377581at2759"/>
<dbReference type="GO" id="GO:0005216">
    <property type="term" value="F:monoatomic ion channel activity"/>
    <property type="evidence" value="ECO:0007669"/>
    <property type="project" value="InterPro"/>
</dbReference>
<evidence type="ECO:0000256" key="1">
    <source>
        <dbReference type="ARBA" id="ARBA00004141"/>
    </source>
</evidence>
<dbReference type="Proteomes" id="UP000265703">
    <property type="component" value="Unassembled WGS sequence"/>
</dbReference>
<feature type="transmembrane region" description="Helical" evidence="7">
    <location>
        <begin position="875"/>
        <end position="894"/>
    </location>
</feature>
<keyword evidence="5 7" id="KW-0472">Membrane</keyword>
<feature type="domain" description="Ion transport" evidence="8">
    <location>
        <begin position="811"/>
        <end position="1083"/>
    </location>
</feature>
<evidence type="ECO:0000256" key="5">
    <source>
        <dbReference type="ARBA" id="ARBA00023136"/>
    </source>
</evidence>
<gene>
    <name evidence="10" type="ORF">C1645_876028</name>
    <name evidence="9" type="ORF">C1645_882726</name>
</gene>
<name>A0A397S4Q1_9GLOM</name>
<dbReference type="Pfam" id="PF00520">
    <property type="entry name" value="Ion_trans"/>
    <property type="match status" value="1"/>
</dbReference>
<evidence type="ECO:0000313" key="9">
    <source>
        <dbReference type="EMBL" id="RIA79325.1"/>
    </source>
</evidence>
<dbReference type="Gene3D" id="1.10.287.70">
    <property type="match status" value="1"/>
</dbReference>
<dbReference type="EMBL" id="QKYT01000178">
    <property type="protein sequence ID" value="RIA90511.1"/>
    <property type="molecule type" value="Genomic_DNA"/>
</dbReference>
<dbReference type="AlphaFoldDB" id="A0A397S4Q1"/>
<feature type="region of interest" description="Disordered" evidence="6">
    <location>
        <begin position="19"/>
        <end position="42"/>
    </location>
</feature>
<evidence type="ECO:0000256" key="6">
    <source>
        <dbReference type="SAM" id="MobiDB-lite"/>
    </source>
</evidence>
<organism evidence="9 11">
    <name type="scientific">Glomus cerebriforme</name>
    <dbReference type="NCBI Taxonomy" id="658196"/>
    <lineage>
        <taxon>Eukaryota</taxon>
        <taxon>Fungi</taxon>
        <taxon>Fungi incertae sedis</taxon>
        <taxon>Mucoromycota</taxon>
        <taxon>Glomeromycotina</taxon>
        <taxon>Glomeromycetes</taxon>
        <taxon>Glomerales</taxon>
        <taxon>Glomeraceae</taxon>
        <taxon>Glomus</taxon>
    </lineage>
</organism>
<dbReference type="PANTHER" id="PTHR10582">
    <property type="entry name" value="TRANSIENT RECEPTOR POTENTIAL ION CHANNEL PROTEIN"/>
    <property type="match status" value="1"/>
</dbReference>
<feature type="transmembrane region" description="Helical" evidence="7">
    <location>
        <begin position="927"/>
        <end position="960"/>
    </location>
</feature>
<dbReference type="InterPro" id="IPR005821">
    <property type="entry name" value="Ion_trans_dom"/>
</dbReference>
<reference evidence="9 11" key="1">
    <citation type="submission" date="2018-06" db="EMBL/GenBank/DDBJ databases">
        <title>Comparative genomics reveals the genomic features of Rhizophagus irregularis, R. cerebriforme, R. diaphanum and Gigaspora rosea, and their symbiotic lifestyle signature.</title>
        <authorList>
            <person name="Morin E."/>
            <person name="San Clemente H."/>
            <person name="Chen E.C.H."/>
            <person name="De La Providencia I."/>
            <person name="Hainaut M."/>
            <person name="Kuo A."/>
            <person name="Kohler A."/>
            <person name="Murat C."/>
            <person name="Tang N."/>
            <person name="Roy S."/>
            <person name="Loubradou J."/>
            <person name="Henrissat B."/>
            <person name="Grigoriev I.V."/>
            <person name="Corradi N."/>
            <person name="Roux C."/>
            <person name="Martin F.M."/>
        </authorList>
    </citation>
    <scope>NUCLEOTIDE SEQUENCE [LARGE SCALE GENOMIC DNA]</scope>
    <source>
        <strain evidence="9 11">DAOM 227022</strain>
    </source>
</reference>
<comment type="subcellular location">
    <subcellularLocation>
        <location evidence="1">Membrane</location>
        <topology evidence="1">Multi-pass membrane protein</topology>
    </subcellularLocation>
</comment>
<feature type="transmembrane region" description="Helical" evidence="7">
    <location>
        <begin position="901"/>
        <end position="921"/>
    </location>
</feature>
<keyword evidence="11" id="KW-1185">Reference proteome</keyword>
<proteinExistence type="predicted"/>